<dbReference type="EMBL" id="SJPS01000001">
    <property type="protein sequence ID" value="TWU29499.1"/>
    <property type="molecule type" value="Genomic_DNA"/>
</dbReference>
<dbReference type="Proteomes" id="UP000318437">
    <property type="component" value="Unassembled WGS sequence"/>
</dbReference>
<gene>
    <name evidence="2" type="ORF">Pla144_02770</name>
</gene>
<evidence type="ECO:0000313" key="2">
    <source>
        <dbReference type="EMBL" id="TWU29499.1"/>
    </source>
</evidence>
<dbReference type="AlphaFoldDB" id="A0A5C6D3T2"/>
<evidence type="ECO:0000256" key="1">
    <source>
        <dbReference type="SAM" id="MobiDB-lite"/>
    </source>
</evidence>
<accession>A0A5C6D3T2</accession>
<sequence>MSEQSPDNEMACEKEPPAREHTQDELQARYLEQQRRMQCHGCGESIEIY</sequence>
<feature type="region of interest" description="Disordered" evidence="1">
    <location>
        <begin position="1"/>
        <end position="23"/>
    </location>
</feature>
<proteinExistence type="predicted"/>
<feature type="compositionally biased region" description="Basic and acidic residues" evidence="1">
    <location>
        <begin position="11"/>
        <end position="23"/>
    </location>
</feature>
<name>A0A5C6D3T2_9BACT</name>
<reference evidence="2 3" key="1">
    <citation type="submission" date="2019-02" db="EMBL/GenBank/DDBJ databases">
        <title>Deep-cultivation of Planctomycetes and their phenomic and genomic characterization uncovers novel biology.</title>
        <authorList>
            <person name="Wiegand S."/>
            <person name="Jogler M."/>
            <person name="Boedeker C."/>
            <person name="Pinto D."/>
            <person name="Vollmers J."/>
            <person name="Rivas-Marin E."/>
            <person name="Kohn T."/>
            <person name="Peeters S.H."/>
            <person name="Heuer A."/>
            <person name="Rast P."/>
            <person name="Oberbeckmann S."/>
            <person name="Bunk B."/>
            <person name="Jeske O."/>
            <person name="Meyerdierks A."/>
            <person name="Storesund J.E."/>
            <person name="Kallscheuer N."/>
            <person name="Luecker S."/>
            <person name="Lage O.M."/>
            <person name="Pohl T."/>
            <person name="Merkel B.J."/>
            <person name="Hornburger P."/>
            <person name="Mueller R.-W."/>
            <person name="Bruemmer F."/>
            <person name="Labrenz M."/>
            <person name="Spormann A.M."/>
            <person name="Op Den Camp H."/>
            <person name="Overmann J."/>
            <person name="Amann R."/>
            <person name="Jetten M.S.M."/>
            <person name="Mascher T."/>
            <person name="Medema M.H."/>
            <person name="Devos D.P."/>
            <person name="Kaster A.-K."/>
            <person name="Ovreas L."/>
            <person name="Rohde M."/>
            <person name="Galperin M.Y."/>
            <person name="Jogler C."/>
        </authorList>
    </citation>
    <scope>NUCLEOTIDE SEQUENCE [LARGE SCALE GENOMIC DNA]</scope>
    <source>
        <strain evidence="2 3">Pla144</strain>
    </source>
</reference>
<organism evidence="2 3">
    <name type="scientific">Bythopirellula polymerisocia</name>
    <dbReference type="NCBI Taxonomy" id="2528003"/>
    <lineage>
        <taxon>Bacteria</taxon>
        <taxon>Pseudomonadati</taxon>
        <taxon>Planctomycetota</taxon>
        <taxon>Planctomycetia</taxon>
        <taxon>Pirellulales</taxon>
        <taxon>Lacipirellulaceae</taxon>
        <taxon>Bythopirellula</taxon>
    </lineage>
</organism>
<comment type="caution">
    <text evidence="2">The sequence shown here is derived from an EMBL/GenBank/DDBJ whole genome shotgun (WGS) entry which is preliminary data.</text>
</comment>
<protein>
    <submittedName>
        <fullName evidence="2">Uncharacterized protein</fullName>
    </submittedName>
</protein>
<keyword evidence="3" id="KW-1185">Reference proteome</keyword>
<evidence type="ECO:0000313" key="3">
    <source>
        <dbReference type="Proteomes" id="UP000318437"/>
    </source>
</evidence>